<evidence type="ECO:0000259" key="1">
    <source>
        <dbReference type="SMART" id="SM01037"/>
    </source>
</evidence>
<dbReference type="GO" id="GO:0006952">
    <property type="term" value="P:defense response"/>
    <property type="evidence" value="ECO:0007669"/>
    <property type="project" value="InterPro"/>
</dbReference>
<proteinExistence type="predicted"/>
<comment type="caution">
    <text evidence="2">The sequence shown here is derived from an EMBL/GenBank/DDBJ whole genome shotgun (WGS) entry which is preliminary data.</text>
</comment>
<sequence>SLSGKVEGEVEIKAPAEKFREIFSGRPHHISNVSPDKIQGCALHEGDWGTEGSVIYWDYVHDGKAKVAKEIVEAIDEKNHSVTFKVVEGDLMEEYKSFKIVVQATPKSEGSVVHWTFEFEKLSADVPEPNTLLQFVLDVSKDIGSHLSQSERKMSLSGKVEGEVEIKAPAEKFREIFSGRPHHVSNASPEKIQGCALHEGDWGTEGSVIYWDYVHDGKAKVAKEIVEAIDEKNHSVTFKVVAGDLMEEYKSFKIVVQATPKSEGSVVHWTFEFEKLSADVPEPNTLLQFVLDVSKDIGSHL</sequence>
<evidence type="ECO:0000313" key="3">
    <source>
        <dbReference type="Proteomes" id="UP000811609"/>
    </source>
</evidence>
<feature type="non-terminal residue" evidence="2">
    <location>
        <position position="301"/>
    </location>
</feature>
<dbReference type="PANTHER" id="PTHR31907">
    <property type="entry name" value="MLP-LIKE PROTEIN 423"/>
    <property type="match status" value="1"/>
</dbReference>
<keyword evidence="3" id="KW-1185">Reference proteome</keyword>
<dbReference type="InterPro" id="IPR000916">
    <property type="entry name" value="Bet_v_I/MLP"/>
</dbReference>
<evidence type="ECO:0000313" key="2">
    <source>
        <dbReference type="EMBL" id="KAG6650500.1"/>
    </source>
</evidence>
<protein>
    <recommendedName>
        <fullName evidence="1">Bet v I/Major latex protein domain-containing protein</fullName>
    </recommendedName>
</protein>
<feature type="domain" description="Bet v I/Major latex protein" evidence="1">
    <location>
        <begin position="155"/>
        <end position="301"/>
    </location>
</feature>
<organism evidence="2 3">
    <name type="scientific">Carya illinoinensis</name>
    <name type="common">Pecan</name>
    <dbReference type="NCBI Taxonomy" id="32201"/>
    <lineage>
        <taxon>Eukaryota</taxon>
        <taxon>Viridiplantae</taxon>
        <taxon>Streptophyta</taxon>
        <taxon>Embryophyta</taxon>
        <taxon>Tracheophyta</taxon>
        <taxon>Spermatophyta</taxon>
        <taxon>Magnoliopsida</taxon>
        <taxon>eudicotyledons</taxon>
        <taxon>Gunneridae</taxon>
        <taxon>Pentapetalae</taxon>
        <taxon>rosids</taxon>
        <taxon>fabids</taxon>
        <taxon>Fagales</taxon>
        <taxon>Juglandaceae</taxon>
        <taxon>Carya</taxon>
    </lineage>
</organism>
<accession>A0A8T1Q7V1</accession>
<dbReference type="CDD" id="cd07816">
    <property type="entry name" value="Bet_v1-like"/>
    <property type="match status" value="2"/>
</dbReference>
<dbReference type="Proteomes" id="UP000811609">
    <property type="component" value="Chromosome 6"/>
</dbReference>
<feature type="non-terminal residue" evidence="2">
    <location>
        <position position="1"/>
    </location>
</feature>
<dbReference type="InterPro" id="IPR051761">
    <property type="entry name" value="MLP-like_ligand-binding"/>
</dbReference>
<gene>
    <name evidence="2" type="ORF">CIPAW_06G047600</name>
</gene>
<dbReference type="EMBL" id="CM031814">
    <property type="protein sequence ID" value="KAG6650500.1"/>
    <property type="molecule type" value="Genomic_DNA"/>
</dbReference>
<dbReference type="SMART" id="SM01037">
    <property type="entry name" value="Bet_v_1"/>
    <property type="match status" value="2"/>
</dbReference>
<reference evidence="2" key="1">
    <citation type="submission" date="2020-12" db="EMBL/GenBank/DDBJ databases">
        <title>WGS assembly of Carya illinoinensis cv. Pawnee.</title>
        <authorList>
            <person name="Platts A."/>
            <person name="Shu S."/>
            <person name="Wright S."/>
            <person name="Barry K."/>
            <person name="Edger P."/>
            <person name="Pires J.C."/>
            <person name="Schmutz J."/>
        </authorList>
    </citation>
    <scope>NUCLEOTIDE SEQUENCE</scope>
    <source>
        <tissue evidence="2">Leaf</tissue>
    </source>
</reference>
<feature type="domain" description="Bet v I/Major latex protein" evidence="1">
    <location>
        <begin position="1"/>
        <end position="150"/>
    </location>
</feature>
<dbReference type="Pfam" id="PF00407">
    <property type="entry name" value="Bet_v_1"/>
    <property type="match status" value="2"/>
</dbReference>
<name>A0A8T1Q7V1_CARIL</name>
<dbReference type="AlphaFoldDB" id="A0A8T1Q7V1"/>